<dbReference type="Pfam" id="PF01636">
    <property type="entry name" value="APH"/>
    <property type="match status" value="1"/>
</dbReference>
<evidence type="ECO:0000256" key="1">
    <source>
        <dbReference type="ARBA" id="ARBA00038240"/>
    </source>
</evidence>
<feature type="domain" description="Aminoglycoside phosphotransferase" evidence="2">
    <location>
        <begin position="21"/>
        <end position="243"/>
    </location>
</feature>
<dbReference type="Proteomes" id="UP000282076">
    <property type="component" value="Unassembled WGS sequence"/>
</dbReference>
<keyword evidence="4" id="KW-1185">Reference proteome</keyword>
<dbReference type="RefSeq" id="WP_120977254.1">
    <property type="nucleotide sequence ID" value="NZ_RBZM01000005.1"/>
</dbReference>
<organism evidence="3 4">
    <name type="scientific">Cohnella endophytica</name>
    <dbReference type="NCBI Taxonomy" id="2419778"/>
    <lineage>
        <taxon>Bacteria</taxon>
        <taxon>Bacillati</taxon>
        <taxon>Bacillota</taxon>
        <taxon>Bacilli</taxon>
        <taxon>Bacillales</taxon>
        <taxon>Paenibacillaceae</taxon>
        <taxon>Cohnella</taxon>
    </lineage>
</organism>
<dbReference type="AlphaFoldDB" id="A0A494XU99"/>
<dbReference type="InterPro" id="IPR050249">
    <property type="entry name" value="Pseudomonas-type_ThrB"/>
</dbReference>
<dbReference type="Gene3D" id="3.30.200.20">
    <property type="entry name" value="Phosphorylase Kinase, domain 1"/>
    <property type="match status" value="1"/>
</dbReference>
<accession>A0A494XU99</accession>
<dbReference type="EMBL" id="RBZM01000005">
    <property type="protein sequence ID" value="RKP54148.1"/>
    <property type="molecule type" value="Genomic_DNA"/>
</dbReference>
<evidence type="ECO:0000313" key="4">
    <source>
        <dbReference type="Proteomes" id="UP000282076"/>
    </source>
</evidence>
<comment type="caution">
    <text evidence="3">The sequence shown here is derived from an EMBL/GenBank/DDBJ whole genome shotgun (WGS) entry which is preliminary data.</text>
</comment>
<name>A0A494XU99_9BACL</name>
<dbReference type="InterPro" id="IPR002575">
    <property type="entry name" value="Aminoglycoside_PTrfase"/>
</dbReference>
<dbReference type="InterPro" id="IPR011009">
    <property type="entry name" value="Kinase-like_dom_sf"/>
</dbReference>
<dbReference type="GO" id="GO:0019202">
    <property type="term" value="F:amino acid kinase activity"/>
    <property type="evidence" value="ECO:0007669"/>
    <property type="project" value="TreeGrafter"/>
</dbReference>
<proteinExistence type="inferred from homology"/>
<dbReference type="PANTHER" id="PTHR21064:SF6">
    <property type="entry name" value="AMINOGLYCOSIDE PHOSPHOTRANSFERASE DOMAIN-CONTAINING PROTEIN"/>
    <property type="match status" value="1"/>
</dbReference>
<dbReference type="Gene3D" id="3.90.1200.10">
    <property type="match status" value="1"/>
</dbReference>
<protein>
    <submittedName>
        <fullName evidence="3">Aminoglycoside phosphotransferase</fullName>
    </submittedName>
</protein>
<evidence type="ECO:0000313" key="3">
    <source>
        <dbReference type="EMBL" id="RKP54148.1"/>
    </source>
</evidence>
<keyword evidence="3" id="KW-0808">Transferase</keyword>
<sequence length="331" mass="37389">MWDELLARYIPGRSWHVSEGETGWNNTTRFVEMEGRRWVLRVYDAHRDAAKIRFEHAALIEVARRQLPFRTPIPVLSTDGTTYVKLPDGSGKYACLFYYIEGVRPTSMSVVADTGRQTGRLMQVLNDVVMNESPAYFPSYELEAAHPACSPERVQAFCNRPPEGFEHLREGLRVLYEAWETCLRTTPALRALPHQLIHGDINPSNILVLPERPDRVAAFLDFEICTRDVRAMEPAVLLSGLISIDASIDDMEALLGGMRETARLSSDEAEAVPLLMRLHKLDLFVHYLGRYLEGVDSPDVVREQIESNAAGLLKLNELAPKLKALCVRMLT</sequence>
<dbReference type="OrthoDB" id="156345at2"/>
<dbReference type="SUPFAM" id="SSF56112">
    <property type="entry name" value="Protein kinase-like (PK-like)"/>
    <property type="match status" value="1"/>
</dbReference>
<evidence type="ECO:0000259" key="2">
    <source>
        <dbReference type="Pfam" id="PF01636"/>
    </source>
</evidence>
<dbReference type="PANTHER" id="PTHR21064">
    <property type="entry name" value="AMINOGLYCOSIDE PHOSPHOTRANSFERASE DOMAIN-CONTAINING PROTEIN-RELATED"/>
    <property type="match status" value="1"/>
</dbReference>
<comment type="similarity">
    <text evidence="1">Belongs to the pseudomonas-type ThrB family.</text>
</comment>
<reference evidence="3 4" key="1">
    <citation type="submission" date="2018-10" db="EMBL/GenBank/DDBJ databases">
        <title>Cohnella sp. M2MS4P-1, whole genome shotgun sequence.</title>
        <authorList>
            <person name="Tuo L."/>
        </authorList>
    </citation>
    <scope>NUCLEOTIDE SEQUENCE [LARGE SCALE GENOMIC DNA]</scope>
    <source>
        <strain evidence="3 4">M2MS4P-1</strain>
    </source>
</reference>
<gene>
    <name evidence="3" type="ORF">D7Z26_12260</name>
</gene>